<dbReference type="GO" id="GO:0016020">
    <property type="term" value="C:membrane"/>
    <property type="evidence" value="ECO:0007669"/>
    <property type="project" value="UniProtKB-SubCell"/>
</dbReference>
<dbReference type="InterPro" id="IPR052337">
    <property type="entry name" value="SAT4-like"/>
</dbReference>
<reference evidence="8" key="1">
    <citation type="submission" date="2022-11" db="EMBL/GenBank/DDBJ databases">
        <title>Chromosomal genome sequence assembly and mating type (MAT) locus characterization of the leprose asexual lichenized fungus Lepraria neglecta (Nyl.) Erichsen.</title>
        <authorList>
            <person name="Allen J.L."/>
            <person name="Pfeffer B."/>
        </authorList>
    </citation>
    <scope>NUCLEOTIDE SEQUENCE</scope>
    <source>
        <strain evidence="8">Allen 5258</strain>
    </source>
</reference>
<keyword evidence="4 6" id="KW-0472">Membrane</keyword>
<keyword evidence="3 6" id="KW-1133">Transmembrane helix</keyword>
<sequence>MADARLTAPLVIAAGAIWPPVCTIAVCLRFYTRHVQNNRLLADDWLLIPALILLIGMCASALRGVALHSVGYPTPKPASAYAEAHYASYQQQTTRKVICFKLLEVSGDYAINSGQQVLWSIELMQIPALGLIKLSFMFFYKRIFAKGKGAAFKATINGFVGLIIIWIIGFFFGYLFVCKAHPSHYWTSLYNQKLYCNNSTQLHLGYAISDFIFDFLIIAFPIPLVWSLHMSPGRKIGVTGIFALGILHQANESTTSHAEILSSTNPHNIEMEPLPQRNQIKVEKTFTAAEELAEHGLYHGHA</sequence>
<dbReference type="PANTHER" id="PTHR33048">
    <property type="entry name" value="PTH11-LIKE INTEGRAL MEMBRANE PROTEIN (AFU_ORTHOLOGUE AFUA_5G11245)"/>
    <property type="match status" value="1"/>
</dbReference>
<dbReference type="EMBL" id="JASNWA010000006">
    <property type="protein sequence ID" value="KAK3174659.1"/>
    <property type="molecule type" value="Genomic_DNA"/>
</dbReference>
<evidence type="ECO:0000256" key="6">
    <source>
        <dbReference type="SAM" id="Phobius"/>
    </source>
</evidence>
<feature type="transmembrane region" description="Helical" evidence="6">
    <location>
        <begin position="44"/>
        <end position="66"/>
    </location>
</feature>
<proteinExistence type="inferred from homology"/>
<feature type="domain" description="Rhodopsin" evidence="7">
    <location>
        <begin position="28"/>
        <end position="248"/>
    </location>
</feature>
<feature type="transmembrane region" description="Helical" evidence="6">
    <location>
        <begin position="152"/>
        <end position="177"/>
    </location>
</feature>
<dbReference type="AlphaFoldDB" id="A0AAE0DLS3"/>
<dbReference type="Pfam" id="PF20684">
    <property type="entry name" value="Fung_rhodopsin"/>
    <property type="match status" value="1"/>
</dbReference>
<dbReference type="Proteomes" id="UP001276659">
    <property type="component" value="Unassembled WGS sequence"/>
</dbReference>
<evidence type="ECO:0000256" key="4">
    <source>
        <dbReference type="ARBA" id="ARBA00023136"/>
    </source>
</evidence>
<comment type="similarity">
    <text evidence="5">Belongs to the SAT4 family.</text>
</comment>
<keyword evidence="9" id="KW-1185">Reference proteome</keyword>
<evidence type="ECO:0000259" key="7">
    <source>
        <dbReference type="Pfam" id="PF20684"/>
    </source>
</evidence>
<gene>
    <name evidence="8" type="ORF">OEA41_001905</name>
</gene>
<protein>
    <recommendedName>
        <fullName evidence="7">Rhodopsin domain-containing protein</fullName>
    </recommendedName>
</protein>
<keyword evidence="2 6" id="KW-0812">Transmembrane</keyword>
<organism evidence="8 9">
    <name type="scientific">Lepraria neglecta</name>
    <dbReference type="NCBI Taxonomy" id="209136"/>
    <lineage>
        <taxon>Eukaryota</taxon>
        <taxon>Fungi</taxon>
        <taxon>Dikarya</taxon>
        <taxon>Ascomycota</taxon>
        <taxon>Pezizomycotina</taxon>
        <taxon>Lecanoromycetes</taxon>
        <taxon>OSLEUM clade</taxon>
        <taxon>Lecanoromycetidae</taxon>
        <taxon>Lecanorales</taxon>
        <taxon>Lecanorineae</taxon>
        <taxon>Stereocaulaceae</taxon>
        <taxon>Lepraria</taxon>
    </lineage>
</organism>
<comment type="subcellular location">
    <subcellularLocation>
        <location evidence="1">Membrane</location>
        <topology evidence="1">Multi-pass membrane protein</topology>
    </subcellularLocation>
</comment>
<name>A0AAE0DLS3_9LECA</name>
<feature type="transmembrane region" description="Helical" evidence="6">
    <location>
        <begin position="204"/>
        <end position="226"/>
    </location>
</feature>
<comment type="caution">
    <text evidence="8">The sequence shown here is derived from an EMBL/GenBank/DDBJ whole genome shotgun (WGS) entry which is preliminary data.</text>
</comment>
<evidence type="ECO:0000256" key="2">
    <source>
        <dbReference type="ARBA" id="ARBA00022692"/>
    </source>
</evidence>
<feature type="transmembrane region" description="Helical" evidence="6">
    <location>
        <begin position="117"/>
        <end position="140"/>
    </location>
</feature>
<dbReference type="PANTHER" id="PTHR33048:SF157">
    <property type="entry name" value="INTEGRAL MEMBRANE PROTEIN"/>
    <property type="match status" value="1"/>
</dbReference>
<evidence type="ECO:0000256" key="1">
    <source>
        <dbReference type="ARBA" id="ARBA00004141"/>
    </source>
</evidence>
<dbReference type="InterPro" id="IPR049326">
    <property type="entry name" value="Rhodopsin_dom_fungi"/>
</dbReference>
<evidence type="ECO:0000313" key="8">
    <source>
        <dbReference type="EMBL" id="KAK3174659.1"/>
    </source>
</evidence>
<evidence type="ECO:0000256" key="3">
    <source>
        <dbReference type="ARBA" id="ARBA00022989"/>
    </source>
</evidence>
<evidence type="ECO:0000313" key="9">
    <source>
        <dbReference type="Proteomes" id="UP001276659"/>
    </source>
</evidence>
<accession>A0AAE0DLS3</accession>
<feature type="transmembrane region" description="Helical" evidence="6">
    <location>
        <begin position="6"/>
        <end position="32"/>
    </location>
</feature>
<evidence type="ECO:0000256" key="5">
    <source>
        <dbReference type="ARBA" id="ARBA00038359"/>
    </source>
</evidence>